<dbReference type="SUPFAM" id="SSF54736">
    <property type="entry name" value="ClpS-like"/>
    <property type="match status" value="1"/>
</dbReference>
<evidence type="ECO:0000259" key="2">
    <source>
        <dbReference type="Pfam" id="PF00542"/>
    </source>
</evidence>
<dbReference type="InterPro" id="IPR014719">
    <property type="entry name" value="Ribosomal_bL12_C/ClpS-like"/>
</dbReference>
<protein>
    <submittedName>
        <fullName evidence="3">Ribosomal protein L7/L12</fullName>
    </submittedName>
</protein>
<proteinExistence type="predicted"/>
<evidence type="ECO:0000256" key="1">
    <source>
        <dbReference type="SAM" id="Phobius"/>
    </source>
</evidence>
<keyword evidence="3" id="KW-0687">Ribonucleoprotein</keyword>
<dbReference type="RefSeq" id="WP_187073273.1">
    <property type="nucleotide sequence ID" value="NZ_JACRYL010000028.1"/>
</dbReference>
<keyword evidence="1" id="KW-0472">Membrane</keyword>
<sequence>MNISSEIQEKARLLIKGNRKIEAIKLVKDYSKCGLKEAKDYVDQLPQPISTSKISSDNLDNQLLQFLAEDKKINAVKFYKDETGLGLAESLAYVDGLINNQHKEIKPQNIRETDIQNLVEQSAEGNNSNLKSFLLKLTMGLILAIALIYFILK</sequence>
<name>A0ABR7KY71_9SPHI</name>
<feature type="domain" description="Large ribosomal subunit protein bL12 C-terminal" evidence="2">
    <location>
        <begin position="17"/>
        <end position="52"/>
    </location>
</feature>
<feature type="transmembrane region" description="Helical" evidence="1">
    <location>
        <begin position="133"/>
        <end position="152"/>
    </location>
</feature>
<comment type="caution">
    <text evidence="3">The sequence shown here is derived from an EMBL/GenBank/DDBJ whole genome shotgun (WGS) entry which is preliminary data.</text>
</comment>
<dbReference type="Pfam" id="PF00542">
    <property type="entry name" value="Ribosomal_L12"/>
    <property type="match status" value="1"/>
</dbReference>
<dbReference type="EMBL" id="JACRYL010000028">
    <property type="protein sequence ID" value="MBC6112854.1"/>
    <property type="molecule type" value="Genomic_DNA"/>
</dbReference>
<dbReference type="Gene3D" id="3.30.1390.10">
    <property type="match status" value="2"/>
</dbReference>
<gene>
    <name evidence="3" type="ORF">H7U22_20715</name>
</gene>
<reference evidence="3 4" key="1">
    <citation type="submission" date="2020-08" db="EMBL/GenBank/DDBJ databases">
        <authorList>
            <person name="Sun Q."/>
            <person name="Inoue M."/>
        </authorList>
    </citation>
    <scope>NUCLEOTIDE SEQUENCE [LARGE SCALE GENOMIC DNA]</scope>
    <source>
        <strain evidence="3 4">CCM 8938</strain>
    </source>
</reference>
<organism evidence="3 4">
    <name type="scientific">Pedobacter fastidiosus</name>
    <dbReference type="NCBI Taxonomy" id="2765361"/>
    <lineage>
        <taxon>Bacteria</taxon>
        <taxon>Pseudomonadati</taxon>
        <taxon>Bacteroidota</taxon>
        <taxon>Sphingobacteriia</taxon>
        <taxon>Sphingobacteriales</taxon>
        <taxon>Sphingobacteriaceae</taxon>
        <taxon>Pedobacter</taxon>
    </lineage>
</organism>
<accession>A0ABR7KY71</accession>
<dbReference type="Proteomes" id="UP000652755">
    <property type="component" value="Unassembled WGS sequence"/>
</dbReference>
<keyword evidence="1" id="KW-1133">Transmembrane helix</keyword>
<evidence type="ECO:0000313" key="4">
    <source>
        <dbReference type="Proteomes" id="UP000652755"/>
    </source>
</evidence>
<keyword evidence="4" id="KW-1185">Reference proteome</keyword>
<keyword evidence="1" id="KW-0812">Transmembrane</keyword>
<evidence type="ECO:0000313" key="3">
    <source>
        <dbReference type="EMBL" id="MBC6112854.1"/>
    </source>
</evidence>
<dbReference type="InterPro" id="IPR013823">
    <property type="entry name" value="Ribosomal_bL12_C"/>
</dbReference>
<keyword evidence="3" id="KW-0689">Ribosomal protein</keyword>
<dbReference type="GO" id="GO:0005840">
    <property type="term" value="C:ribosome"/>
    <property type="evidence" value="ECO:0007669"/>
    <property type="project" value="UniProtKB-KW"/>
</dbReference>